<feature type="region of interest" description="Disordered" evidence="1">
    <location>
        <begin position="48"/>
        <end position="79"/>
    </location>
</feature>
<evidence type="ECO:0000313" key="2">
    <source>
        <dbReference type="EMBL" id="TWT54055.1"/>
    </source>
</evidence>
<comment type="caution">
    <text evidence="2">The sequence shown here is derived from an EMBL/GenBank/DDBJ whole genome shotgun (WGS) entry which is preliminary data.</text>
</comment>
<keyword evidence="3" id="KW-1185">Reference proteome</keyword>
<dbReference type="Proteomes" id="UP000316598">
    <property type="component" value="Unassembled WGS sequence"/>
</dbReference>
<name>A0A5C5WVT8_9BACT</name>
<reference evidence="2 3" key="1">
    <citation type="submission" date="2019-02" db="EMBL/GenBank/DDBJ databases">
        <title>Deep-cultivation of Planctomycetes and their phenomic and genomic characterization uncovers novel biology.</title>
        <authorList>
            <person name="Wiegand S."/>
            <person name="Jogler M."/>
            <person name="Boedeker C."/>
            <person name="Pinto D."/>
            <person name="Vollmers J."/>
            <person name="Rivas-Marin E."/>
            <person name="Kohn T."/>
            <person name="Peeters S.H."/>
            <person name="Heuer A."/>
            <person name="Rast P."/>
            <person name="Oberbeckmann S."/>
            <person name="Bunk B."/>
            <person name="Jeske O."/>
            <person name="Meyerdierks A."/>
            <person name="Storesund J.E."/>
            <person name="Kallscheuer N."/>
            <person name="Luecker S."/>
            <person name="Lage O.M."/>
            <person name="Pohl T."/>
            <person name="Merkel B.J."/>
            <person name="Hornburger P."/>
            <person name="Mueller R.-W."/>
            <person name="Bruemmer F."/>
            <person name="Labrenz M."/>
            <person name="Spormann A.M."/>
            <person name="Op Den Camp H."/>
            <person name="Overmann J."/>
            <person name="Amann R."/>
            <person name="Jetten M.S.M."/>
            <person name="Mascher T."/>
            <person name="Medema M.H."/>
            <person name="Devos D.P."/>
            <person name="Kaster A.-K."/>
            <person name="Ovreas L."/>
            <person name="Rohde M."/>
            <person name="Galperin M.Y."/>
            <person name="Jogler C."/>
        </authorList>
    </citation>
    <scope>NUCLEOTIDE SEQUENCE [LARGE SCALE GENOMIC DNA]</scope>
    <source>
        <strain evidence="2 3">Pla22</strain>
    </source>
</reference>
<evidence type="ECO:0000256" key="1">
    <source>
        <dbReference type="SAM" id="MobiDB-lite"/>
    </source>
</evidence>
<protein>
    <submittedName>
        <fullName evidence="2">Uncharacterized protein</fullName>
    </submittedName>
</protein>
<evidence type="ECO:0000313" key="3">
    <source>
        <dbReference type="Proteomes" id="UP000316598"/>
    </source>
</evidence>
<proteinExistence type="predicted"/>
<sequence>MSGLCQTSSMSPRINVSAIRRLRQSLFPKELASIRSPLSVIRLATPKNQAERGGITEGPKRRTCRNGPEPTRSKSASSEVAFATRAPTGWIDGGWIDGGWIDGGWIDGGWTDGGWDGWTEIRLVPAAIGLLVQTPLVLQAGPSAAPRGVRPFKVELTNSLATSIIASPRAWALRWSLDFDGLGTKHRAFDSRALGVPVYRNPVPRESACLGNRLVCEYRLAWGKTGPGRHLTTVGGSPSVLNQRESVPAQKQCIFSLRSPQTLQPVGNLRRSRWVYRRQVRQKG</sequence>
<dbReference type="EMBL" id="SJPI01000001">
    <property type="protein sequence ID" value="TWT54055.1"/>
    <property type="molecule type" value="Genomic_DNA"/>
</dbReference>
<organism evidence="2 3">
    <name type="scientific">Rubripirellula amarantea</name>
    <dbReference type="NCBI Taxonomy" id="2527999"/>
    <lineage>
        <taxon>Bacteria</taxon>
        <taxon>Pseudomonadati</taxon>
        <taxon>Planctomycetota</taxon>
        <taxon>Planctomycetia</taxon>
        <taxon>Pirellulales</taxon>
        <taxon>Pirellulaceae</taxon>
        <taxon>Rubripirellula</taxon>
    </lineage>
</organism>
<gene>
    <name evidence="2" type="ORF">Pla22_16900</name>
</gene>
<accession>A0A5C5WVT8</accession>
<dbReference type="AlphaFoldDB" id="A0A5C5WVT8"/>